<dbReference type="AlphaFoldDB" id="A0A1V6QNL9"/>
<evidence type="ECO:0000313" key="2">
    <source>
        <dbReference type="Proteomes" id="UP000191672"/>
    </source>
</evidence>
<proteinExistence type="predicted"/>
<reference evidence="2" key="1">
    <citation type="journal article" date="2017" name="Nat. Microbiol.">
        <title>Global analysis of biosynthetic gene clusters reveals vast potential of secondary metabolite production in Penicillium species.</title>
        <authorList>
            <person name="Nielsen J.C."/>
            <person name="Grijseels S."/>
            <person name="Prigent S."/>
            <person name="Ji B."/>
            <person name="Dainat J."/>
            <person name="Nielsen K.F."/>
            <person name="Frisvad J.C."/>
            <person name="Workman M."/>
            <person name="Nielsen J."/>
        </authorList>
    </citation>
    <scope>NUCLEOTIDE SEQUENCE [LARGE SCALE GENOMIC DNA]</scope>
    <source>
        <strain evidence="2">IBT 31811</strain>
    </source>
</reference>
<sequence length="196" mass="21023">MRIYRFSIILATGSSVFPIVGAVLGTSCVGLAGVMKKVPGLFVEHSQKIVCDAGCEPKLDLWDKFTKPEVIETLVADGAAYCGVPEAKDAAVAAFDKFFQAIKTACGDKLGASHLCDHPEQLQPFMDCVQGNAFSTAITSLSTLIPYMSEGMCNTNMSTNAMSYDSEAFTLVNLDCPISLDQFTALMLPRNAQMAE</sequence>
<dbReference type="Proteomes" id="UP000191672">
    <property type="component" value="Unassembled WGS sequence"/>
</dbReference>
<accession>A0A1V6QNL9</accession>
<evidence type="ECO:0000313" key="1">
    <source>
        <dbReference type="EMBL" id="OQD90823.1"/>
    </source>
</evidence>
<dbReference type="PROSITE" id="PS51257">
    <property type="entry name" value="PROKAR_LIPOPROTEIN"/>
    <property type="match status" value="1"/>
</dbReference>
<gene>
    <name evidence="1" type="ORF">PENANT_c001G10591</name>
</gene>
<protein>
    <submittedName>
        <fullName evidence="1">Uncharacterized protein</fullName>
    </submittedName>
</protein>
<dbReference type="EMBL" id="MDYN01000001">
    <property type="protein sequence ID" value="OQD90823.1"/>
    <property type="molecule type" value="Genomic_DNA"/>
</dbReference>
<keyword evidence="2" id="KW-1185">Reference proteome</keyword>
<comment type="caution">
    <text evidence="1">The sequence shown here is derived from an EMBL/GenBank/DDBJ whole genome shotgun (WGS) entry which is preliminary data.</text>
</comment>
<dbReference type="STRING" id="416450.A0A1V6QNL9"/>
<name>A0A1V6QNL9_9EURO</name>
<organism evidence="1 2">
    <name type="scientific">Penicillium antarcticum</name>
    <dbReference type="NCBI Taxonomy" id="416450"/>
    <lineage>
        <taxon>Eukaryota</taxon>
        <taxon>Fungi</taxon>
        <taxon>Dikarya</taxon>
        <taxon>Ascomycota</taxon>
        <taxon>Pezizomycotina</taxon>
        <taxon>Eurotiomycetes</taxon>
        <taxon>Eurotiomycetidae</taxon>
        <taxon>Eurotiales</taxon>
        <taxon>Aspergillaceae</taxon>
        <taxon>Penicillium</taxon>
    </lineage>
</organism>